<comment type="caution">
    <text evidence="1">The sequence shown here is derived from an EMBL/GenBank/DDBJ whole genome shotgun (WGS) entry which is preliminary data.</text>
</comment>
<dbReference type="EMBL" id="JAQAGZ010000015">
    <property type="protein sequence ID" value="MCZ8515144.1"/>
    <property type="molecule type" value="Genomic_DNA"/>
</dbReference>
<gene>
    <name evidence="1" type="ORF">O9H85_22530</name>
</gene>
<organism evidence="1 2">
    <name type="scientific">Paenibacillus gyeongsangnamensis</name>
    <dbReference type="NCBI Taxonomy" id="3388067"/>
    <lineage>
        <taxon>Bacteria</taxon>
        <taxon>Bacillati</taxon>
        <taxon>Bacillota</taxon>
        <taxon>Bacilli</taxon>
        <taxon>Bacillales</taxon>
        <taxon>Paenibacillaceae</taxon>
        <taxon>Paenibacillus</taxon>
    </lineage>
</organism>
<dbReference type="Proteomes" id="UP001527882">
    <property type="component" value="Unassembled WGS sequence"/>
</dbReference>
<keyword evidence="2" id="KW-1185">Reference proteome</keyword>
<protein>
    <recommendedName>
        <fullName evidence="3">Flp pilus assembly protein, ATPase CpaE</fullName>
    </recommendedName>
</protein>
<dbReference type="Gene3D" id="3.40.50.300">
    <property type="entry name" value="P-loop containing nucleotide triphosphate hydrolases"/>
    <property type="match status" value="1"/>
</dbReference>
<evidence type="ECO:0000313" key="1">
    <source>
        <dbReference type="EMBL" id="MCZ8515144.1"/>
    </source>
</evidence>
<name>A0ABT4QE62_9BACL</name>
<proteinExistence type="predicted"/>
<evidence type="ECO:0000313" key="2">
    <source>
        <dbReference type="Proteomes" id="UP001527882"/>
    </source>
</evidence>
<dbReference type="InterPro" id="IPR027417">
    <property type="entry name" value="P-loop_NTPase"/>
</dbReference>
<accession>A0ABT4QE62</accession>
<dbReference type="RefSeq" id="WP_269883669.1">
    <property type="nucleotide sequence ID" value="NZ_JAQAGZ010000015.1"/>
</dbReference>
<sequence>MNILLLSEDVRLAEALERLGGFHKCYVLGEAALAAEPPEELLASVGAVVVSERLLDIGPVLALRDKCEEKPVFFLMGNRQNTQELSRLRGLCAAHDIHSILPYRTVGQICSEVQRICSKESLPQSKVIAMLGALPQLGLTTSLLHTAVRLSERTGLRVGVLGMNGWNAGDSGLLYEGKYLDDLWGSLQGRQLTEEELPDKMHPLGAKARFLAGSRDLKKLYYYGAEGAAHLIECARRCFDLVLVDAGSYPDHALAAQSLIMSDLVLVHLSQSLQAREQWQRMREQILDPVLGFEPSRALLVLNRMKPLSGLENERQLARQTGIPVLGILPESEELQLKEAERSILRAAPPGYAAEVDKLCRAIIRYYELSEQGTESAAQSAVRTGGLAGAWWRRRLMAFGLKGALGK</sequence>
<reference evidence="1 2" key="1">
    <citation type="submission" date="2022-12" db="EMBL/GenBank/DDBJ databases">
        <title>Draft genome sequence of Paenibacillus sp. dW9.</title>
        <authorList>
            <person name="Choi E.-W."/>
            <person name="Kim D.-U."/>
        </authorList>
    </citation>
    <scope>NUCLEOTIDE SEQUENCE [LARGE SCALE GENOMIC DNA]</scope>
    <source>
        <strain evidence="2">dW9</strain>
    </source>
</reference>
<dbReference type="SUPFAM" id="SSF52540">
    <property type="entry name" value="P-loop containing nucleoside triphosphate hydrolases"/>
    <property type="match status" value="1"/>
</dbReference>
<evidence type="ECO:0008006" key="3">
    <source>
        <dbReference type="Google" id="ProtNLM"/>
    </source>
</evidence>